<evidence type="ECO:0000313" key="1">
    <source>
        <dbReference type="EMBL" id="GAH24198.1"/>
    </source>
</evidence>
<dbReference type="AlphaFoldDB" id="X1FTU8"/>
<sequence length="37" mass="4078">ATDGGRALTTLTYVKIHSVDGHDIQAWAERRQLGPRS</sequence>
<name>X1FTU8_9ZZZZ</name>
<comment type="caution">
    <text evidence="1">The sequence shown here is derived from an EMBL/GenBank/DDBJ whole genome shotgun (WGS) entry which is preliminary data.</text>
</comment>
<protein>
    <submittedName>
        <fullName evidence="1">Uncharacterized protein</fullName>
    </submittedName>
</protein>
<proteinExistence type="predicted"/>
<organism evidence="1">
    <name type="scientific">marine sediment metagenome</name>
    <dbReference type="NCBI Taxonomy" id="412755"/>
    <lineage>
        <taxon>unclassified sequences</taxon>
        <taxon>metagenomes</taxon>
        <taxon>ecological metagenomes</taxon>
    </lineage>
</organism>
<gene>
    <name evidence="1" type="ORF">S01H4_65281</name>
</gene>
<accession>X1FTU8</accession>
<dbReference type="EMBL" id="BART01039885">
    <property type="protein sequence ID" value="GAH24198.1"/>
    <property type="molecule type" value="Genomic_DNA"/>
</dbReference>
<reference evidence="1" key="1">
    <citation type="journal article" date="2014" name="Front. Microbiol.">
        <title>High frequency of phylogenetically diverse reductive dehalogenase-homologous genes in deep subseafloor sedimentary metagenomes.</title>
        <authorList>
            <person name="Kawai M."/>
            <person name="Futagami T."/>
            <person name="Toyoda A."/>
            <person name="Takaki Y."/>
            <person name="Nishi S."/>
            <person name="Hori S."/>
            <person name="Arai W."/>
            <person name="Tsubouchi T."/>
            <person name="Morono Y."/>
            <person name="Uchiyama I."/>
            <person name="Ito T."/>
            <person name="Fujiyama A."/>
            <person name="Inagaki F."/>
            <person name="Takami H."/>
        </authorList>
    </citation>
    <scope>NUCLEOTIDE SEQUENCE</scope>
    <source>
        <strain evidence="1">Expedition CK06-06</strain>
    </source>
</reference>
<feature type="non-terminal residue" evidence="1">
    <location>
        <position position="1"/>
    </location>
</feature>